<keyword evidence="3 7" id="KW-1133">Transmembrane helix</keyword>
<dbReference type="AlphaFoldDB" id="A0A084QSD7"/>
<dbReference type="SUPFAM" id="SSF103473">
    <property type="entry name" value="MFS general substrate transporter"/>
    <property type="match status" value="1"/>
</dbReference>
<name>A0A084QSD7_STAC4</name>
<dbReference type="Proteomes" id="UP000028524">
    <property type="component" value="Unassembled WGS sequence"/>
</dbReference>
<feature type="transmembrane region" description="Helical" evidence="7">
    <location>
        <begin position="521"/>
        <end position="541"/>
    </location>
</feature>
<feature type="transmembrane region" description="Helical" evidence="7">
    <location>
        <begin position="453"/>
        <end position="474"/>
    </location>
</feature>
<dbReference type="PANTHER" id="PTHR23502">
    <property type="entry name" value="MAJOR FACILITATOR SUPERFAMILY"/>
    <property type="match status" value="1"/>
</dbReference>
<organism evidence="9 10">
    <name type="scientific">Stachybotrys chlorohalonatus (strain IBT 40285)</name>
    <dbReference type="NCBI Taxonomy" id="1283841"/>
    <lineage>
        <taxon>Eukaryota</taxon>
        <taxon>Fungi</taxon>
        <taxon>Dikarya</taxon>
        <taxon>Ascomycota</taxon>
        <taxon>Pezizomycotina</taxon>
        <taxon>Sordariomycetes</taxon>
        <taxon>Hypocreomycetidae</taxon>
        <taxon>Hypocreales</taxon>
        <taxon>Stachybotryaceae</taxon>
        <taxon>Stachybotrys</taxon>
    </lineage>
</organism>
<keyword evidence="2 7" id="KW-0812">Transmembrane</keyword>
<dbReference type="FunFam" id="1.20.1250.20:FF:000011">
    <property type="entry name" value="MFS multidrug transporter, putative"/>
    <property type="match status" value="1"/>
</dbReference>
<evidence type="ECO:0000313" key="9">
    <source>
        <dbReference type="EMBL" id="KFA66872.1"/>
    </source>
</evidence>
<feature type="transmembrane region" description="Helical" evidence="7">
    <location>
        <begin position="117"/>
        <end position="134"/>
    </location>
</feature>
<feature type="transmembrane region" description="Helical" evidence="7">
    <location>
        <begin position="210"/>
        <end position="228"/>
    </location>
</feature>
<protein>
    <recommendedName>
        <fullName evidence="8">Major facilitator superfamily (MFS) profile domain-containing protein</fullName>
    </recommendedName>
</protein>
<feature type="region of interest" description="Disordered" evidence="6">
    <location>
        <begin position="73"/>
        <end position="94"/>
    </location>
</feature>
<dbReference type="GO" id="GO:0005886">
    <property type="term" value="C:plasma membrane"/>
    <property type="evidence" value="ECO:0007669"/>
    <property type="project" value="TreeGrafter"/>
</dbReference>
<evidence type="ECO:0000256" key="2">
    <source>
        <dbReference type="ARBA" id="ARBA00022692"/>
    </source>
</evidence>
<dbReference type="PROSITE" id="PS50850">
    <property type="entry name" value="MFS"/>
    <property type="match status" value="1"/>
</dbReference>
<keyword evidence="10" id="KW-1185">Reference proteome</keyword>
<dbReference type="Gene3D" id="1.20.1250.20">
    <property type="entry name" value="MFS general substrate transporter like domains"/>
    <property type="match status" value="1"/>
</dbReference>
<feature type="region of interest" description="Disordered" evidence="6">
    <location>
        <begin position="564"/>
        <end position="621"/>
    </location>
</feature>
<evidence type="ECO:0000256" key="3">
    <source>
        <dbReference type="ARBA" id="ARBA00022989"/>
    </source>
</evidence>
<keyword evidence="5" id="KW-0325">Glycoprotein</keyword>
<dbReference type="InParanoid" id="A0A084QSD7"/>
<feature type="transmembrane region" description="Helical" evidence="7">
    <location>
        <begin position="240"/>
        <end position="261"/>
    </location>
</feature>
<evidence type="ECO:0000256" key="6">
    <source>
        <dbReference type="SAM" id="MobiDB-lite"/>
    </source>
</evidence>
<gene>
    <name evidence="9" type="ORF">S40285_02338</name>
</gene>
<comment type="subcellular location">
    <subcellularLocation>
        <location evidence="1">Membrane</location>
        <topology evidence="1">Multi-pass membrane protein</topology>
    </subcellularLocation>
</comment>
<feature type="domain" description="Major facilitator superfamily (MFS) profile" evidence="8">
    <location>
        <begin position="119"/>
        <end position="545"/>
    </location>
</feature>
<dbReference type="InterPro" id="IPR011701">
    <property type="entry name" value="MFS"/>
</dbReference>
<reference evidence="9 10" key="1">
    <citation type="journal article" date="2014" name="BMC Genomics">
        <title>Comparative genome sequencing reveals chemotype-specific gene clusters in the toxigenic black mold Stachybotrys.</title>
        <authorList>
            <person name="Semeiks J."/>
            <person name="Borek D."/>
            <person name="Otwinowski Z."/>
            <person name="Grishin N.V."/>
        </authorList>
    </citation>
    <scope>NUCLEOTIDE SEQUENCE [LARGE SCALE GENOMIC DNA]</scope>
    <source>
        <strain evidence="9 10">IBT 40285</strain>
    </source>
</reference>
<feature type="transmembrane region" description="Helical" evidence="7">
    <location>
        <begin position="426"/>
        <end position="447"/>
    </location>
</feature>
<feature type="transmembrane region" description="Helical" evidence="7">
    <location>
        <begin position="154"/>
        <end position="177"/>
    </location>
</feature>
<dbReference type="STRING" id="1283841.A0A084QSD7"/>
<dbReference type="InterPro" id="IPR020846">
    <property type="entry name" value="MFS_dom"/>
</dbReference>
<feature type="compositionally biased region" description="Basic and acidic residues" evidence="6">
    <location>
        <begin position="564"/>
        <end position="584"/>
    </location>
</feature>
<accession>A0A084QSD7</accession>
<dbReference type="OrthoDB" id="3365399at2759"/>
<dbReference type="OMA" id="WSRYDQK"/>
<sequence length="621" mass="68023">MATSDPEKAPAPIISRADTSGSEYASSPVLEPIRTNLSRRSIATQRQEDDEELYEAAERAASFNVATEADLRERNPVTQTRTGASAGSTASRPPDFEVAFGDQDPENPKNWAGWYRGWVMGVVAYNSWLVVLYSTSYTACTPGLVEEFDSSRTIVTLGLTTYLLGLACGSLAVAPLSELYGRQIVYTVSLIIWTILIIPCALATNLTTLLVVRFVGALFGAAFVSNGPGSVVDISRPEYLALYMSIWSIAPLNSPTTGPLIGGFIFEYLGWRWTNWVVLIMAGCGIAMQLSLKETYAPIILKRKAARMRKETDDPRWWCQYDLRVSAVELFKINLSRPFTLAAREPILWFMNFWIPLVYGVLYLGFVAYPIVFTQHRGWSPGMTGLSFAGIGVGTLIAIGCEPLIRKLVNSQPRDPETGRVQPESVAMVMAIGAVSTAVGQLGFAWTCLPASIHWAAPISFGIPFGLGNTLSFIYGANYMAGSYGIYAASALAGNTVMRSIFGAVLPLAAPRMYQALTPQWAGTLLGLMEVLMVPIPFIFWRYGAAIRAKSPVLRQLREEQEAANRKKARRDERMAAARDRQLEEDVSSESESRDGGAVGVGRVENKTEHIQVSSEKELKA</sequence>
<proteinExistence type="predicted"/>
<feature type="transmembrane region" description="Helical" evidence="7">
    <location>
        <begin position="486"/>
        <end position="509"/>
    </location>
</feature>
<feature type="transmembrane region" description="Helical" evidence="7">
    <location>
        <begin position="384"/>
        <end position="405"/>
    </location>
</feature>
<feature type="region of interest" description="Disordered" evidence="6">
    <location>
        <begin position="1"/>
        <end position="31"/>
    </location>
</feature>
<dbReference type="CDD" id="cd17323">
    <property type="entry name" value="MFS_Tpo1_MDR_like"/>
    <property type="match status" value="1"/>
</dbReference>
<dbReference type="Pfam" id="PF07690">
    <property type="entry name" value="MFS_1"/>
    <property type="match status" value="1"/>
</dbReference>
<evidence type="ECO:0000259" key="8">
    <source>
        <dbReference type="PROSITE" id="PS50850"/>
    </source>
</evidence>
<dbReference type="HOGENOM" id="CLU_008455_11_6_1"/>
<feature type="transmembrane region" description="Helical" evidence="7">
    <location>
        <begin position="347"/>
        <end position="372"/>
    </location>
</feature>
<evidence type="ECO:0000256" key="7">
    <source>
        <dbReference type="SAM" id="Phobius"/>
    </source>
</evidence>
<dbReference type="InterPro" id="IPR036259">
    <property type="entry name" value="MFS_trans_sf"/>
</dbReference>
<feature type="compositionally biased region" description="Basic and acidic residues" evidence="6">
    <location>
        <begin position="604"/>
        <end position="621"/>
    </location>
</feature>
<evidence type="ECO:0000256" key="5">
    <source>
        <dbReference type="ARBA" id="ARBA00023180"/>
    </source>
</evidence>
<evidence type="ECO:0000256" key="1">
    <source>
        <dbReference type="ARBA" id="ARBA00004141"/>
    </source>
</evidence>
<feature type="transmembrane region" description="Helical" evidence="7">
    <location>
        <begin position="184"/>
        <end position="204"/>
    </location>
</feature>
<feature type="transmembrane region" description="Helical" evidence="7">
    <location>
        <begin position="273"/>
        <end position="292"/>
    </location>
</feature>
<dbReference type="EMBL" id="KL660323">
    <property type="protein sequence ID" value="KFA66872.1"/>
    <property type="molecule type" value="Genomic_DNA"/>
</dbReference>
<feature type="compositionally biased region" description="Polar residues" evidence="6">
    <location>
        <begin position="76"/>
        <end position="91"/>
    </location>
</feature>
<dbReference type="PANTHER" id="PTHR23502:SF12">
    <property type="entry name" value="MULTIDRUG TRANSPORTER, PUTATIVE (AFU_ORTHOLOGUE AFUA_1G06440)-RELATED"/>
    <property type="match status" value="1"/>
</dbReference>
<evidence type="ECO:0000313" key="10">
    <source>
        <dbReference type="Proteomes" id="UP000028524"/>
    </source>
</evidence>
<dbReference type="GO" id="GO:0022857">
    <property type="term" value="F:transmembrane transporter activity"/>
    <property type="evidence" value="ECO:0007669"/>
    <property type="project" value="InterPro"/>
</dbReference>
<evidence type="ECO:0000256" key="4">
    <source>
        <dbReference type="ARBA" id="ARBA00023136"/>
    </source>
</evidence>
<keyword evidence="4 7" id="KW-0472">Membrane</keyword>